<dbReference type="AlphaFoldDB" id="A0AAD9IFX6"/>
<organism evidence="4 5">
    <name type="scientific">Prototheca wickerhamii</name>
    <dbReference type="NCBI Taxonomy" id="3111"/>
    <lineage>
        <taxon>Eukaryota</taxon>
        <taxon>Viridiplantae</taxon>
        <taxon>Chlorophyta</taxon>
        <taxon>core chlorophytes</taxon>
        <taxon>Trebouxiophyceae</taxon>
        <taxon>Chlorellales</taxon>
        <taxon>Chlorellaceae</taxon>
        <taxon>Prototheca</taxon>
    </lineage>
</organism>
<dbReference type="Gene3D" id="3.40.50.1820">
    <property type="entry name" value="alpha/beta hydrolase"/>
    <property type="match status" value="1"/>
</dbReference>
<name>A0AAD9IFX6_PROWI</name>
<dbReference type="SUPFAM" id="SSF53474">
    <property type="entry name" value="alpha/beta-Hydrolases"/>
    <property type="match status" value="1"/>
</dbReference>
<feature type="domain" description="Thioesterase" evidence="3">
    <location>
        <begin position="114"/>
        <end position="307"/>
    </location>
</feature>
<dbReference type="Pfam" id="PF00975">
    <property type="entry name" value="Thioesterase"/>
    <property type="match status" value="1"/>
</dbReference>
<dbReference type="Proteomes" id="UP001255856">
    <property type="component" value="Unassembled WGS sequence"/>
</dbReference>
<proteinExistence type="inferred from homology"/>
<evidence type="ECO:0000256" key="1">
    <source>
        <dbReference type="ARBA" id="ARBA00007169"/>
    </source>
</evidence>
<protein>
    <recommendedName>
        <fullName evidence="3">Thioesterase domain-containing protein</fullName>
    </recommendedName>
</protein>
<comment type="similarity">
    <text evidence="1">Belongs to the thioesterase family.</text>
</comment>
<gene>
    <name evidence="4" type="ORF">QBZ16_005083</name>
</gene>
<dbReference type="PANTHER" id="PTHR11487">
    <property type="entry name" value="THIOESTERASE"/>
    <property type="match status" value="1"/>
</dbReference>
<dbReference type="InterPro" id="IPR012223">
    <property type="entry name" value="TEII"/>
</dbReference>
<feature type="compositionally biased region" description="Basic and acidic residues" evidence="2">
    <location>
        <begin position="9"/>
        <end position="22"/>
    </location>
</feature>
<dbReference type="EMBL" id="JASFZW010000008">
    <property type="protein sequence ID" value="KAK2076856.1"/>
    <property type="molecule type" value="Genomic_DNA"/>
</dbReference>
<evidence type="ECO:0000256" key="2">
    <source>
        <dbReference type="SAM" id="MobiDB-lite"/>
    </source>
</evidence>
<accession>A0AAD9IFX6</accession>
<dbReference type="PANTHER" id="PTHR11487:SF0">
    <property type="entry name" value="S-ACYL FATTY ACID SYNTHASE THIOESTERASE, MEDIUM CHAIN"/>
    <property type="match status" value="1"/>
</dbReference>
<comment type="caution">
    <text evidence="4">The sequence shown here is derived from an EMBL/GenBank/DDBJ whole genome shotgun (WGS) entry which is preliminary data.</text>
</comment>
<feature type="region of interest" description="Disordered" evidence="2">
    <location>
        <begin position="1"/>
        <end position="22"/>
    </location>
</feature>
<dbReference type="GO" id="GO:0008610">
    <property type="term" value="P:lipid biosynthetic process"/>
    <property type="evidence" value="ECO:0007669"/>
    <property type="project" value="TreeGrafter"/>
</dbReference>
<evidence type="ECO:0000313" key="5">
    <source>
        <dbReference type="Proteomes" id="UP001255856"/>
    </source>
</evidence>
<dbReference type="InterPro" id="IPR029058">
    <property type="entry name" value="AB_hydrolase_fold"/>
</dbReference>
<evidence type="ECO:0000313" key="4">
    <source>
        <dbReference type="EMBL" id="KAK2076856.1"/>
    </source>
</evidence>
<keyword evidence="5" id="KW-1185">Reference proteome</keyword>
<sequence>MILSEEAEAEGRLVQEPPPEARKWTEEQIREYYRSGGRLPSAAPPRASFPAPDAATFSTWFPGLPLSRTATESPRLRVLCFPNAGNAEDMYTSEGTGVRRAPSPLLEWCRANGAECLAVQYPGRSLRSKEPFASSAAALAAQLVPVVASRLQDTPYVVVAHSLGTWVAYEFLAAARAQGLPAPRHASLSALCAPDLPFDQRPWRQQRLLDEEDFKEECRGWNVGEVVFSAAMWPVYQPLMRADFRLFDEYEFTREGEPPFEFPLHAYWGTRDPRIKQWMVQGWQRFTTGDFQCTSIEGNHLWPLEKQAKSEWLASIAADLSTLPL</sequence>
<evidence type="ECO:0000259" key="3">
    <source>
        <dbReference type="Pfam" id="PF00975"/>
    </source>
</evidence>
<dbReference type="InterPro" id="IPR001031">
    <property type="entry name" value="Thioesterase"/>
</dbReference>
<reference evidence="4" key="1">
    <citation type="submission" date="2021-01" db="EMBL/GenBank/DDBJ databases">
        <authorList>
            <person name="Eckstrom K.M.E."/>
        </authorList>
    </citation>
    <scope>NUCLEOTIDE SEQUENCE</scope>
    <source>
        <strain evidence="4">UVCC 0001</strain>
    </source>
</reference>